<dbReference type="NCBIfam" id="TIGR02284">
    <property type="entry name" value="PA2169 family four-helix-bundle protein"/>
    <property type="match status" value="1"/>
</dbReference>
<dbReference type="Proteomes" id="UP000623958">
    <property type="component" value="Unassembled WGS sequence"/>
</dbReference>
<proteinExistence type="predicted"/>
<dbReference type="Gene3D" id="1.20.1260.10">
    <property type="match status" value="1"/>
</dbReference>
<keyword evidence="2" id="KW-1185">Reference proteome</keyword>
<dbReference type="InterPro" id="IPR012347">
    <property type="entry name" value="Ferritin-like"/>
</dbReference>
<organism evidence="1 2">
    <name type="scientific">Xanthomonas boreopolis</name>
    <dbReference type="NCBI Taxonomy" id="86183"/>
    <lineage>
        <taxon>Bacteria</taxon>
        <taxon>Pseudomonadati</taxon>
        <taxon>Pseudomonadota</taxon>
        <taxon>Gammaproteobacteria</taxon>
        <taxon>Lysobacterales</taxon>
        <taxon>Lysobacteraceae</taxon>
        <taxon>Xanthomonas</taxon>
    </lineage>
</organism>
<evidence type="ECO:0008006" key="3">
    <source>
        <dbReference type="Google" id="ProtNLM"/>
    </source>
</evidence>
<reference evidence="1" key="2">
    <citation type="submission" date="2020-09" db="EMBL/GenBank/DDBJ databases">
        <authorList>
            <person name="Sun Q."/>
            <person name="Ohkuma M."/>
        </authorList>
    </citation>
    <scope>NUCLEOTIDE SEQUENCE</scope>
    <source>
        <strain evidence="1">JCM 13306</strain>
    </source>
</reference>
<accession>A0A919F784</accession>
<reference evidence="1" key="1">
    <citation type="journal article" date="2014" name="Int. J. Syst. Evol. Microbiol.">
        <title>Complete genome sequence of Corynebacterium casei LMG S-19264T (=DSM 44701T), isolated from a smear-ripened cheese.</title>
        <authorList>
            <consortium name="US DOE Joint Genome Institute (JGI-PGF)"/>
            <person name="Walter F."/>
            <person name="Albersmeier A."/>
            <person name="Kalinowski J."/>
            <person name="Ruckert C."/>
        </authorList>
    </citation>
    <scope>NUCLEOTIDE SEQUENCE</scope>
    <source>
        <strain evidence="1">JCM 13306</strain>
    </source>
</reference>
<comment type="caution">
    <text evidence="1">The sequence shown here is derived from an EMBL/GenBank/DDBJ whole genome shotgun (WGS) entry which is preliminary data.</text>
</comment>
<dbReference type="EMBL" id="BNBA01000010">
    <property type="protein sequence ID" value="GHH52237.1"/>
    <property type="molecule type" value="Genomic_DNA"/>
</dbReference>
<dbReference type="AlphaFoldDB" id="A0A919F784"/>
<protein>
    <recommendedName>
        <fullName evidence="3">DUF2383 domain-containing protein</fullName>
    </recommendedName>
</protein>
<gene>
    <name evidence="1" type="ORF">GCM10009090_15570</name>
</gene>
<dbReference type="InterPro" id="IPR011971">
    <property type="entry name" value="CHP02284"/>
</dbReference>
<evidence type="ECO:0000313" key="1">
    <source>
        <dbReference type="EMBL" id="GHH52237.1"/>
    </source>
</evidence>
<evidence type="ECO:0000313" key="2">
    <source>
        <dbReference type="Proteomes" id="UP000623958"/>
    </source>
</evidence>
<sequence>MQQMYGRVRAMLGDTDYGYVAELEQSEDRLLHAFQDTLSDTDAPPAVRAEVQALLPSVRECHDVMRNRKHALKMAS</sequence>
<name>A0A919F784_9XANT</name>